<sequence length="119" mass="12888">MPYAVVYPRSSIQRDVTVIGPYPVPVGDWLVGGIRQSVIGVGLTPMALPTVSMIDRRWISVYNNSDYTIYLGNPSVTIGDGQPLESGQPFAINLDQNVILYAVGEAALTMCDIRIMEGA</sequence>
<accession>X1FPG0</accession>
<gene>
    <name evidence="1" type="ORF">S03H2_15127</name>
</gene>
<reference evidence="1" key="1">
    <citation type="journal article" date="2014" name="Front. Microbiol.">
        <title>High frequency of phylogenetically diverse reductive dehalogenase-homologous genes in deep subseafloor sedimentary metagenomes.</title>
        <authorList>
            <person name="Kawai M."/>
            <person name="Futagami T."/>
            <person name="Toyoda A."/>
            <person name="Takaki Y."/>
            <person name="Nishi S."/>
            <person name="Hori S."/>
            <person name="Arai W."/>
            <person name="Tsubouchi T."/>
            <person name="Morono Y."/>
            <person name="Uchiyama I."/>
            <person name="Ito T."/>
            <person name="Fujiyama A."/>
            <person name="Inagaki F."/>
            <person name="Takami H."/>
        </authorList>
    </citation>
    <scope>NUCLEOTIDE SEQUENCE</scope>
    <source>
        <strain evidence="1">Expedition CK06-06</strain>
    </source>
</reference>
<dbReference type="AlphaFoldDB" id="X1FPG0"/>
<proteinExistence type="predicted"/>
<protein>
    <submittedName>
        <fullName evidence="1">Uncharacterized protein</fullName>
    </submittedName>
</protein>
<evidence type="ECO:0000313" key="1">
    <source>
        <dbReference type="EMBL" id="GAH46872.1"/>
    </source>
</evidence>
<organism evidence="1">
    <name type="scientific">marine sediment metagenome</name>
    <dbReference type="NCBI Taxonomy" id="412755"/>
    <lineage>
        <taxon>unclassified sequences</taxon>
        <taxon>metagenomes</taxon>
        <taxon>ecological metagenomes</taxon>
    </lineage>
</organism>
<name>X1FPG0_9ZZZZ</name>
<dbReference type="EMBL" id="BARU01007678">
    <property type="protein sequence ID" value="GAH46872.1"/>
    <property type="molecule type" value="Genomic_DNA"/>
</dbReference>
<comment type="caution">
    <text evidence="1">The sequence shown here is derived from an EMBL/GenBank/DDBJ whole genome shotgun (WGS) entry which is preliminary data.</text>
</comment>